<organism evidence="1 2">
    <name type="scientific">Paramecium sonneborni</name>
    <dbReference type="NCBI Taxonomy" id="65129"/>
    <lineage>
        <taxon>Eukaryota</taxon>
        <taxon>Sar</taxon>
        <taxon>Alveolata</taxon>
        <taxon>Ciliophora</taxon>
        <taxon>Intramacronucleata</taxon>
        <taxon>Oligohymenophorea</taxon>
        <taxon>Peniculida</taxon>
        <taxon>Parameciidae</taxon>
        <taxon>Paramecium</taxon>
    </lineage>
</organism>
<comment type="caution">
    <text evidence="1">The sequence shown here is derived from an EMBL/GenBank/DDBJ whole genome shotgun (WGS) entry which is preliminary data.</text>
</comment>
<keyword evidence="2" id="KW-1185">Reference proteome</keyword>
<name>A0A8S1KKM5_9CILI</name>
<protein>
    <submittedName>
        <fullName evidence="1">Uncharacterized protein</fullName>
    </submittedName>
</protein>
<dbReference type="AlphaFoldDB" id="A0A8S1KKM5"/>
<dbReference type="EMBL" id="CAJJDN010000009">
    <property type="protein sequence ID" value="CAD8055689.1"/>
    <property type="molecule type" value="Genomic_DNA"/>
</dbReference>
<sequence length="58" mass="6917">MSNEQGETTDSKLRNEPQQKEYVLIYQAYYFLLSLKQECFLQADMPLKWLISQNSQII</sequence>
<reference evidence="1" key="1">
    <citation type="submission" date="2021-01" db="EMBL/GenBank/DDBJ databases">
        <authorList>
            <consortium name="Genoscope - CEA"/>
            <person name="William W."/>
        </authorList>
    </citation>
    <scope>NUCLEOTIDE SEQUENCE</scope>
</reference>
<dbReference type="Proteomes" id="UP000692954">
    <property type="component" value="Unassembled WGS sequence"/>
</dbReference>
<evidence type="ECO:0000313" key="2">
    <source>
        <dbReference type="Proteomes" id="UP000692954"/>
    </source>
</evidence>
<gene>
    <name evidence="1" type="ORF">PSON_ATCC_30995.1.T0090370</name>
</gene>
<accession>A0A8S1KKM5</accession>
<proteinExistence type="predicted"/>
<evidence type="ECO:0000313" key="1">
    <source>
        <dbReference type="EMBL" id="CAD8055689.1"/>
    </source>
</evidence>